<sequence length="345" mass="34245">TGTPAVEAAPAAAEAGDSQGPAAASAQATATVPETQTAATATATEIATETATSAAAATAPTTAAETATPTTTAETATVAAAATMATAIAAVPTAAATTTTPTTAATATTASEPEPAACGPAPTTATATTATATTAIEAEPTTTATATTTAPTTTIAACETTTHLAEPLSTISIPETVEVLAVKVAVAPPAKLSSATSEQLLVCVDRSFGAPLGIDVETGRDSVGWDGRTVLIRGIKPSGLIEAWCKDHPGEALHPGDRIVAANGVRGDALALLGECQKMQVLHLEIARAVQQAPLTLMPRPTRRPPAPEERVSTLCAAFASAPSATEAVRRLRKALDGGNGGRFW</sequence>
<dbReference type="InterPro" id="IPR036034">
    <property type="entry name" value="PDZ_sf"/>
</dbReference>
<gene>
    <name evidence="3" type="ORF">PGLA2088_LOCUS43460</name>
</gene>
<dbReference type="Proteomes" id="UP000626109">
    <property type="component" value="Unassembled WGS sequence"/>
</dbReference>
<feature type="region of interest" description="Disordered" evidence="1">
    <location>
        <begin position="1"/>
        <end position="37"/>
    </location>
</feature>
<dbReference type="EMBL" id="CAJNNW010034811">
    <property type="protein sequence ID" value="CAE8723964.1"/>
    <property type="molecule type" value="Genomic_DNA"/>
</dbReference>
<reference evidence="3" key="1">
    <citation type="submission" date="2021-02" db="EMBL/GenBank/DDBJ databases">
        <authorList>
            <person name="Dougan E. K."/>
            <person name="Rhodes N."/>
            <person name="Thang M."/>
            <person name="Chan C."/>
        </authorList>
    </citation>
    <scope>NUCLEOTIDE SEQUENCE</scope>
</reference>
<evidence type="ECO:0000256" key="1">
    <source>
        <dbReference type="SAM" id="MobiDB-lite"/>
    </source>
</evidence>
<organism evidence="3 4">
    <name type="scientific">Polarella glacialis</name>
    <name type="common">Dinoflagellate</name>
    <dbReference type="NCBI Taxonomy" id="89957"/>
    <lineage>
        <taxon>Eukaryota</taxon>
        <taxon>Sar</taxon>
        <taxon>Alveolata</taxon>
        <taxon>Dinophyceae</taxon>
        <taxon>Suessiales</taxon>
        <taxon>Suessiaceae</taxon>
        <taxon>Polarella</taxon>
    </lineage>
</organism>
<name>A0A813LH86_POLGL</name>
<protein>
    <recommendedName>
        <fullName evidence="2">PDZ domain-containing protein</fullName>
    </recommendedName>
</protein>
<dbReference type="InterPro" id="IPR001478">
    <property type="entry name" value="PDZ"/>
</dbReference>
<feature type="non-terminal residue" evidence="3">
    <location>
        <position position="345"/>
    </location>
</feature>
<accession>A0A813LH86</accession>
<feature type="domain" description="PDZ" evidence="2">
    <location>
        <begin position="201"/>
        <end position="267"/>
    </location>
</feature>
<feature type="region of interest" description="Disordered" evidence="1">
    <location>
        <begin position="51"/>
        <end position="71"/>
    </location>
</feature>
<feature type="non-terminal residue" evidence="3">
    <location>
        <position position="1"/>
    </location>
</feature>
<dbReference type="Gene3D" id="2.30.42.10">
    <property type="match status" value="1"/>
</dbReference>
<comment type="caution">
    <text evidence="3">The sequence shown here is derived from an EMBL/GenBank/DDBJ whole genome shotgun (WGS) entry which is preliminary data.</text>
</comment>
<evidence type="ECO:0000313" key="3">
    <source>
        <dbReference type="EMBL" id="CAE8723964.1"/>
    </source>
</evidence>
<dbReference type="SUPFAM" id="SSF50156">
    <property type="entry name" value="PDZ domain-like"/>
    <property type="match status" value="1"/>
</dbReference>
<dbReference type="AlphaFoldDB" id="A0A813LH86"/>
<evidence type="ECO:0000313" key="4">
    <source>
        <dbReference type="Proteomes" id="UP000626109"/>
    </source>
</evidence>
<dbReference type="PROSITE" id="PS50106">
    <property type="entry name" value="PDZ"/>
    <property type="match status" value="1"/>
</dbReference>
<proteinExistence type="predicted"/>
<evidence type="ECO:0000259" key="2">
    <source>
        <dbReference type="PROSITE" id="PS50106"/>
    </source>
</evidence>
<feature type="region of interest" description="Disordered" evidence="1">
    <location>
        <begin position="94"/>
        <end position="127"/>
    </location>
</feature>